<accession>A0A5S4GRH7</accession>
<protein>
    <recommendedName>
        <fullName evidence="2">Smf/DprA SLOG domain-containing protein</fullName>
    </recommendedName>
</protein>
<dbReference type="PANTHER" id="PTHR43022">
    <property type="entry name" value="PROTEIN SMF"/>
    <property type="match status" value="1"/>
</dbReference>
<dbReference type="InterPro" id="IPR057666">
    <property type="entry name" value="DrpA_SLOG"/>
</dbReference>
<reference evidence="3 4" key="1">
    <citation type="submission" date="2019-05" db="EMBL/GenBank/DDBJ databases">
        <title>Draft genome sequence of Nonomuraea zeae DSM 100528.</title>
        <authorList>
            <person name="Saricaoglu S."/>
            <person name="Isik K."/>
        </authorList>
    </citation>
    <scope>NUCLEOTIDE SEQUENCE [LARGE SCALE GENOMIC DNA]</scope>
    <source>
        <strain evidence="3 4">DSM 100528</strain>
    </source>
</reference>
<dbReference type="Proteomes" id="UP000306628">
    <property type="component" value="Unassembled WGS sequence"/>
</dbReference>
<feature type="domain" description="Smf/DprA SLOG" evidence="2">
    <location>
        <begin position="86"/>
        <end position="286"/>
    </location>
</feature>
<dbReference type="OrthoDB" id="9785707at2"/>
<organism evidence="3 4">
    <name type="scientific">Nonomuraea zeae</name>
    <dbReference type="NCBI Taxonomy" id="1642303"/>
    <lineage>
        <taxon>Bacteria</taxon>
        <taxon>Bacillati</taxon>
        <taxon>Actinomycetota</taxon>
        <taxon>Actinomycetes</taxon>
        <taxon>Streptosporangiales</taxon>
        <taxon>Streptosporangiaceae</taxon>
        <taxon>Nonomuraea</taxon>
    </lineage>
</organism>
<evidence type="ECO:0000256" key="1">
    <source>
        <dbReference type="ARBA" id="ARBA00006525"/>
    </source>
</evidence>
<gene>
    <name evidence="3" type="ORF">ETD85_13290</name>
</gene>
<keyword evidence="4" id="KW-1185">Reference proteome</keyword>
<dbReference type="Pfam" id="PF02481">
    <property type="entry name" value="DNA_processg_A"/>
    <property type="match status" value="1"/>
</dbReference>
<dbReference type="AlphaFoldDB" id="A0A5S4GRH7"/>
<sequence length="303" mass="32415">MVRNMSILHEQIAILALVKTTDGPWHHISRLVQSHGSAARLTAGDFAHLREEYLARATALVARLDPDDMGWAERLIAATTDQDTQLITVLEEKYPSNLDFAPNLQPFLWIRGQLQADDDRAVTIVGDGEHADAQASEAATALARTGLTLVAGLASAVDAVVHEAALAAGGRTIAALDHGISVPPRPENATVAKEIAASGALVSQFWPNASTTDETIMLSRIVTSGLAEAVFVADGHEDGVAAAQTEVALKQGKHVFVPQRLQQEQPWVARLGFRGGITAVQDIDDLSTQVVNLIDMTRQSTIF</sequence>
<dbReference type="PANTHER" id="PTHR43022:SF1">
    <property type="entry name" value="PROTEIN SMF"/>
    <property type="match status" value="1"/>
</dbReference>
<comment type="caution">
    <text evidence="3">The sequence shown here is derived from an EMBL/GenBank/DDBJ whole genome shotgun (WGS) entry which is preliminary data.</text>
</comment>
<comment type="similarity">
    <text evidence="1">Belongs to the DprA/Smf family.</text>
</comment>
<dbReference type="InterPro" id="IPR003488">
    <property type="entry name" value="DprA"/>
</dbReference>
<evidence type="ECO:0000313" key="4">
    <source>
        <dbReference type="Proteomes" id="UP000306628"/>
    </source>
</evidence>
<name>A0A5S4GRH7_9ACTN</name>
<dbReference type="SUPFAM" id="SSF102405">
    <property type="entry name" value="MCP/YpsA-like"/>
    <property type="match status" value="1"/>
</dbReference>
<dbReference type="EMBL" id="VCKX01000032">
    <property type="protein sequence ID" value="TMR35568.1"/>
    <property type="molecule type" value="Genomic_DNA"/>
</dbReference>
<evidence type="ECO:0000259" key="2">
    <source>
        <dbReference type="Pfam" id="PF02481"/>
    </source>
</evidence>
<dbReference type="GO" id="GO:0009294">
    <property type="term" value="P:DNA-mediated transformation"/>
    <property type="evidence" value="ECO:0007669"/>
    <property type="project" value="InterPro"/>
</dbReference>
<dbReference type="Gene3D" id="3.40.50.450">
    <property type="match status" value="1"/>
</dbReference>
<proteinExistence type="inferred from homology"/>
<evidence type="ECO:0000313" key="3">
    <source>
        <dbReference type="EMBL" id="TMR35568.1"/>
    </source>
</evidence>